<comment type="caution">
    <text evidence="3">The sequence shown here is derived from an EMBL/GenBank/DDBJ whole genome shotgun (WGS) entry which is preliminary data.</text>
</comment>
<protein>
    <recommendedName>
        <fullName evidence="2">DUF6534 domain-containing protein</fullName>
    </recommendedName>
</protein>
<keyword evidence="1" id="KW-0472">Membrane</keyword>
<organism evidence="3 4">
    <name type="scientific">Phanerochaete sordida</name>
    <dbReference type="NCBI Taxonomy" id="48140"/>
    <lineage>
        <taxon>Eukaryota</taxon>
        <taxon>Fungi</taxon>
        <taxon>Dikarya</taxon>
        <taxon>Basidiomycota</taxon>
        <taxon>Agaricomycotina</taxon>
        <taxon>Agaricomycetes</taxon>
        <taxon>Polyporales</taxon>
        <taxon>Phanerochaetaceae</taxon>
        <taxon>Phanerochaete</taxon>
    </lineage>
</organism>
<sequence>MASFELLMGPLLVLVCFALILFGIFTAQVYFYWNTYEKDSRFVRNFVLALWILEALHTTFCICMLYTYFINHFGDANEVEVIVWSAVATVFLEIIIVSLTQAFYIYRIWKLSKRNFLVASIPALALLARVVLGYVAAGFLVSYKTWTAFREERGPQLTLNVALSCGGFVDLVTTGLLSYFLWRSRTSFPRTRHVVDRLLHFALNTGALTMIFSMAILFTYNLVTTSLLWAGMVEIVSKLYANSMLAMLNARNNIRNASASAQHDTSGSGPLDIRMSRRTTRGLASEAVRVDVFKETVTVTDFDRADAQDADAHGAPEPAKDPAAFAFALRRTGSDV</sequence>
<feature type="transmembrane region" description="Helical" evidence="1">
    <location>
        <begin position="45"/>
        <end position="69"/>
    </location>
</feature>
<keyword evidence="1" id="KW-1133">Transmembrane helix</keyword>
<proteinExistence type="predicted"/>
<dbReference type="InterPro" id="IPR045339">
    <property type="entry name" value="DUF6534"/>
</dbReference>
<accession>A0A9P3LDH5</accession>
<reference evidence="3 4" key="1">
    <citation type="submission" date="2021-08" db="EMBL/GenBank/DDBJ databases">
        <title>Draft Genome Sequence of Phanerochaete sordida strain YK-624.</title>
        <authorList>
            <person name="Mori T."/>
            <person name="Dohra H."/>
            <person name="Suzuki T."/>
            <person name="Kawagishi H."/>
            <person name="Hirai H."/>
        </authorList>
    </citation>
    <scope>NUCLEOTIDE SEQUENCE [LARGE SCALE GENOMIC DNA]</scope>
    <source>
        <strain evidence="3 4">YK-624</strain>
    </source>
</reference>
<feature type="transmembrane region" description="Helical" evidence="1">
    <location>
        <begin position="116"/>
        <end position="141"/>
    </location>
</feature>
<dbReference type="PANTHER" id="PTHR40465">
    <property type="entry name" value="CHROMOSOME 1, WHOLE GENOME SHOTGUN SEQUENCE"/>
    <property type="match status" value="1"/>
</dbReference>
<dbReference type="EMBL" id="BPQB01000016">
    <property type="protein sequence ID" value="GJE90358.1"/>
    <property type="molecule type" value="Genomic_DNA"/>
</dbReference>
<dbReference type="PANTHER" id="PTHR40465:SF1">
    <property type="entry name" value="DUF6534 DOMAIN-CONTAINING PROTEIN"/>
    <property type="match status" value="1"/>
</dbReference>
<keyword evidence="1" id="KW-0812">Transmembrane</keyword>
<feature type="transmembrane region" description="Helical" evidence="1">
    <location>
        <begin position="161"/>
        <end position="181"/>
    </location>
</feature>
<evidence type="ECO:0000313" key="4">
    <source>
        <dbReference type="Proteomes" id="UP000703269"/>
    </source>
</evidence>
<evidence type="ECO:0000256" key="1">
    <source>
        <dbReference type="SAM" id="Phobius"/>
    </source>
</evidence>
<evidence type="ECO:0000259" key="2">
    <source>
        <dbReference type="Pfam" id="PF20152"/>
    </source>
</evidence>
<feature type="transmembrane region" description="Helical" evidence="1">
    <location>
        <begin position="201"/>
        <end position="220"/>
    </location>
</feature>
<dbReference type="OrthoDB" id="3270417at2759"/>
<dbReference type="Proteomes" id="UP000703269">
    <property type="component" value="Unassembled WGS sequence"/>
</dbReference>
<keyword evidence="4" id="KW-1185">Reference proteome</keyword>
<feature type="transmembrane region" description="Helical" evidence="1">
    <location>
        <begin position="12"/>
        <end position="33"/>
    </location>
</feature>
<feature type="domain" description="DUF6534" evidence="2">
    <location>
        <begin position="168"/>
        <end position="252"/>
    </location>
</feature>
<evidence type="ECO:0000313" key="3">
    <source>
        <dbReference type="EMBL" id="GJE90358.1"/>
    </source>
</evidence>
<dbReference type="AlphaFoldDB" id="A0A9P3LDH5"/>
<gene>
    <name evidence="3" type="ORF">PsYK624_064890</name>
</gene>
<feature type="transmembrane region" description="Helical" evidence="1">
    <location>
        <begin position="81"/>
        <end position="104"/>
    </location>
</feature>
<dbReference type="Pfam" id="PF20152">
    <property type="entry name" value="DUF6534"/>
    <property type="match status" value="1"/>
</dbReference>
<name>A0A9P3LDH5_9APHY</name>